<dbReference type="Proteomes" id="UP001642487">
    <property type="component" value="Chromosome 4"/>
</dbReference>
<reference evidence="1 2" key="1">
    <citation type="submission" date="2024-03" db="EMBL/GenBank/DDBJ databases">
        <authorList>
            <person name="Gkanogiannis A."/>
            <person name="Becerra Lopez-Lavalle L."/>
        </authorList>
    </citation>
    <scope>NUCLEOTIDE SEQUENCE [LARGE SCALE GENOMIC DNA]</scope>
</reference>
<proteinExistence type="predicted"/>
<gene>
    <name evidence="1" type="ORF">CITCOLO1_LOCUS12876</name>
</gene>
<name>A0ABP0YJZ6_9ROSI</name>
<evidence type="ECO:0000313" key="2">
    <source>
        <dbReference type="Proteomes" id="UP001642487"/>
    </source>
</evidence>
<dbReference type="EMBL" id="OZ021738">
    <property type="protein sequence ID" value="CAK9320820.1"/>
    <property type="molecule type" value="Genomic_DNA"/>
</dbReference>
<sequence length="85" mass="9680">MEGAIANVRTAHNEAEDFNSLSNFLKPQSLRGHLCPHEKTLNQSEWMEMAPSFCSRAKIFLACSCGRGFCLKISSLERDWIIFEE</sequence>
<organism evidence="1 2">
    <name type="scientific">Citrullus colocynthis</name>
    <name type="common">colocynth</name>
    <dbReference type="NCBI Taxonomy" id="252529"/>
    <lineage>
        <taxon>Eukaryota</taxon>
        <taxon>Viridiplantae</taxon>
        <taxon>Streptophyta</taxon>
        <taxon>Embryophyta</taxon>
        <taxon>Tracheophyta</taxon>
        <taxon>Spermatophyta</taxon>
        <taxon>Magnoliopsida</taxon>
        <taxon>eudicotyledons</taxon>
        <taxon>Gunneridae</taxon>
        <taxon>Pentapetalae</taxon>
        <taxon>rosids</taxon>
        <taxon>fabids</taxon>
        <taxon>Cucurbitales</taxon>
        <taxon>Cucurbitaceae</taxon>
        <taxon>Benincaseae</taxon>
        <taxon>Citrullus</taxon>
    </lineage>
</organism>
<evidence type="ECO:0000313" key="1">
    <source>
        <dbReference type="EMBL" id="CAK9320820.1"/>
    </source>
</evidence>
<protein>
    <submittedName>
        <fullName evidence="1">Uncharacterized protein</fullName>
    </submittedName>
</protein>
<keyword evidence="2" id="KW-1185">Reference proteome</keyword>
<accession>A0ABP0YJZ6</accession>